<dbReference type="EMBL" id="CP124543">
    <property type="protein sequence ID" value="WGV25918.1"/>
    <property type="molecule type" value="Genomic_DNA"/>
</dbReference>
<protein>
    <submittedName>
        <fullName evidence="1">Uncharacterized protein</fullName>
    </submittedName>
</protein>
<reference evidence="1 2" key="1">
    <citation type="journal article" date="2023" name="Limnol Oceanogr Lett">
        <title>Environmental adaptations by the intertidal Antarctic cyanobacterium Halotia branconii CENA392 as revealed using long-read genome sequencing.</title>
        <authorList>
            <person name="Dextro R.B."/>
            <person name="Delbaje E."/>
            <person name="Freitas P.N.N."/>
            <person name="Geraldes V."/>
            <person name="Pinto E."/>
            <person name="Long P.F."/>
            <person name="Fiore M.F."/>
        </authorList>
    </citation>
    <scope>NUCLEOTIDE SEQUENCE [LARGE SCALE GENOMIC DNA]</scope>
    <source>
        <strain evidence="1 2">CENA392</strain>
    </source>
</reference>
<accession>A0AAJ6NSI4</accession>
<proteinExistence type="predicted"/>
<dbReference type="Proteomes" id="UP001223520">
    <property type="component" value="Chromosome"/>
</dbReference>
<evidence type="ECO:0000313" key="1">
    <source>
        <dbReference type="EMBL" id="WGV25918.1"/>
    </source>
</evidence>
<dbReference type="RefSeq" id="WP_281483202.1">
    <property type="nucleotide sequence ID" value="NZ_CP124543.1"/>
</dbReference>
<organism evidence="1 2">
    <name type="scientific">Halotia branconii CENA392</name>
    <dbReference type="NCBI Taxonomy" id="1539056"/>
    <lineage>
        <taxon>Bacteria</taxon>
        <taxon>Bacillati</taxon>
        <taxon>Cyanobacteriota</taxon>
        <taxon>Cyanophyceae</taxon>
        <taxon>Nostocales</taxon>
        <taxon>Nodulariaceae</taxon>
        <taxon>Halotia</taxon>
    </lineage>
</organism>
<gene>
    <name evidence="1" type="ORF">QI031_30140</name>
</gene>
<dbReference type="AlphaFoldDB" id="A0AAJ6NSI4"/>
<sequence>MIYHHQLQKYLTFLSVAVILGTDLAITKTPPVLAQTVINSSVSKSVTFTCNDNEATIKAKNGPKVINGQTTIYIGYQQVSSKNKDPRIVRFDNGIKKWCRSDYETTNDDGTGYGLFWDGKGVLYGVFTSTGTQTGNDFRRFATGRWLSSYGSGGGAKVAVIAKINPVNGSVYYATFLSARKPSDGKTNSLVVTGLSWNGINLTVKADSWWTPRRADKNSMTCSGSSPYKYIGAFTSDLTKVSAASAMNCY</sequence>
<keyword evidence="2" id="KW-1185">Reference proteome</keyword>
<name>A0AAJ6NSI4_9CYAN</name>
<evidence type="ECO:0000313" key="2">
    <source>
        <dbReference type="Proteomes" id="UP001223520"/>
    </source>
</evidence>
<dbReference type="KEGG" id="hbq:QI031_30140"/>